<comment type="caution">
    <text evidence="1">The sequence shown here is derived from an EMBL/GenBank/DDBJ whole genome shotgun (WGS) entry which is preliminary data.</text>
</comment>
<gene>
    <name evidence="1" type="ORF">ACFPM8_04690</name>
</gene>
<sequence length="81" mass="8822">MKTTSDTNKEILSCVDPNMTDSNENEIMAGFQWSATSVLQGRKSATLHSTKLVVTPSKQPVFRGKSAAIVHPTCSKNDQLL</sequence>
<dbReference type="Proteomes" id="UP001596045">
    <property type="component" value="Unassembled WGS sequence"/>
</dbReference>
<evidence type="ECO:0000313" key="1">
    <source>
        <dbReference type="EMBL" id="MFC5473246.1"/>
    </source>
</evidence>
<dbReference type="RefSeq" id="WP_378995460.1">
    <property type="nucleotide sequence ID" value="NZ_JBHSMT010000008.1"/>
</dbReference>
<keyword evidence="2" id="KW-1185">Reference proteome</keyword>
<accession>A0ABW0M6M2</accession>
<name>A0ABW0M6M2_9BURK</name>
<dbReference type="EMBL" id="JBHSMT010000008">
    <property type="protein sequence ID" value="MFC5473246.1"/>
    <property type="molecule type" value="Genomic_DNA"/>
</dbReference>
<proteinExistence type="predicted"/>
<protein>
    <submittedName>
        <fullName evidence="1">Uncharacterized protein</fullName>
    </submittedName>
</protein>
<organism evidence="1 2">
    <name type="scientific">Paraherbaspirillum soli</name>
    <dbReference type="NCBI Taxonomy" id="631222"/>
    <lineage>
        <taxon>Bacteria</taxon>
        <taxon>Pseudomonadati</taxon>
        <taxon>Pseudomonadota</taxon>
        <taxon>Betaproteobacteria</taxon>
        <taxon>Burkholderiales</taxon>
        <taxon>Oxalobacteraceae</taxon>
        <taxon>Paraherbaspirillum</taxon>
    </lineage>
</organism>
<reference evidence="2" key="1">
    <citation type="journal article" date="2019" name="Int. J. Syst. Evol. Microbiol.">
        <title>The Global Catalogue of Microorganisms (GCM) 10K type strain sequencing project: providing services to taxonomists for standard genome sequencing and annotation.</title>
        <authorList>
            <consortium name="The Broad Institute Genomics Platform"/>
            <consortium name="The Broad Institute Genome Sequencing Center for Infectious Disease"/>
            <person name="Wu L."/>
            <person name="Ma J."/>
        </authorList>
    </citation>
    <scope>NUCLEOTIDE SEQUENCE [LARGE SCALE GENOMIC DNA]</scope>
    <source>
        <strain evidence="2">JCM 17066</strain>
    </source>
</reference>
<evidence type="ECO:0000313" key="2">
    <source>
        <dbReference type="Proteomes" id="UP001596045"/>
    </source>
</evidence>